<dbReference type="InterPro" id="IPR036249">
    <property type="entry name" value="Thioredoxin-like_sf"/>
</dbReference>
<proteinExistence type="predicted"/>
<gene>
    <name evidence="2" type="ORF">ERS852397_00640</name>
</gene>
<reference evidence="2 3" key="1">
    <citation type="submission" date="2015-09" db="EMBL/GenBank/DDBJ databases">
        <authorList>
            <consortium name="Pathogen Informatics"/>
        </authorList>
    </citation>
    <scope>NUCLEOTIDE SEQUENCE [LARGE SCALE GENOMIC DNA]</scope>
    <source>
        <strain evidence="2 3">2789STDY5608840</strain>
    </source>
</reference>
<protein>
    <submittedName>
        <fullName evidence="2">Thioredoxin domain-containing protein</fullName>
    </submittedName>
</protein>
<organism evidence="2 3">
    <name type="scientific">Bacteroides finegoldii</name>
    <dbReference type="NCBI Taxonomy" id="338188"/>
    <lineage>
        <taxon>Bacteria</taxon>
        <taxon>Pseudomonadati</taxon>
        <taxon>Bacteroidota</taxon>
        <taxon>Bacteroidia</taxon>
        <taxon>Bacteroidales</taxon>
        <taxon>Bacteroidaceae</taxon>
        <taxon>Bacteroides</taxon>
    </lineage>
</organism>
<sequence length="55" mass="6193">MFYKVNADKEKDLCNHFGVQALPTLFFIPAGGKPIIEVGATPEKYVQIIEEQLLK</sequence>
<dbReference type="Pfam" id="PF00085">
    <property type="entry name" value="Thioredoxin"/>
    <property type="match status" value="1"/>
</dbReference>
<dbReference type="AlphaFoldDB" id="A0A173YXJ1"/>
<evidence type="ECO:0000313" key="2">
    <source>
        <dbReference type="EMBL" id="CUN67675.1"/>
    </source>
</evidence>
<dbReference type="InterPro" id="IPR013766">
    <property type="entry name" value="Thioredoxin_domain"/>
</dbReference>
<evidence type="ECO:0000313" key="3">
    <source>
        <dbReference type="Proteomes" id="UP000095517"/>
    </source>
</evidence>
<dbReference type="STRING" id="338188.ERS852397_00640"/>
<dbReference type="Gene3D" id="3.40.30.10">
    <property type="entry name" value="Glutaredoxin"/>
    <property type="match status" value="1"/>
</dbReference>
<dbReference type="Proteomes" id="UP000095517">
    <property type="component" value="Unassembled WGS sequence"/>
</dbReference>
<accession>A0A173YXJ1</accession>
<evidence type="ECO:0000259" key="1">
    <source>
        <dbReference type="Pfam" id="PF00085"/>
    </source>
</evidence>
<name>A0A173YXJ1_9BACE</name>
<dbReference type="EMBL" id="CYZH01000003">
    <property type="protein sequence ID" value="CUN67675.1"/>
    <property type="molecule type" value="Genomic_DNA"/>
</dbReference>
<dbReference type="CDD" id="cd02961">
    <property type="entry name" value="PDI_a_family"/>
    <property type="match status" value="1"/>
</dbReference>
<dbReference type="SUPFAM" id="SSF52833">
    <property type="entry name" value="Thioredoxin-like"/>
    <property type="match status" value="1"/>
</dbReference>
<feature type="domain" description="Thioredoxin" evidence="1">
    <location>
        <begin position="2"/>
        <end position="49"/>
    </location>
</feature>